<dbReference type="OMA" id="MCRSEYR"/>
<evidence type="ECO:0000313" key="29">
    <source>
        <dbReference type="EMBL" id="GCB71939.1"/>
    </source>
</evidence>
<evidence type="ECO:0000256" key="25">
    <source>
        <dbReference type="ARBA" id="ARBA00052126"/>
    </source>
</evidence>
<feature type="topological domain" description="Lumenal" evidence="27">
    <location>
        <begin position="89"/>
        <end position="100"/>
    </location>
</feature>
<comment type="catalytic activity">
    <reaction evidence="15">
        <text>1-hexadecanoyl-2-(4Z,7Z,10Z,13Z,16Z,19Z-docosahexaenoyl)-sn-glycero-3-phospho-N,N-dimethylethanolamine + S-adenosyl-L-methionine = 1-hexadecanoyl-2-(4Z,7Z,10Z,13Z,16Z,19Z-docosahexaenoyl)-sn-glycero-3-phosphocholine + S-adenosyl-L-homocysteine + H(+)</text>
        <dbReference type="Rhea" id="RHEA:70771"/>
        <dbReference type="ChEBI" id="CHEBI:15378"/>
        <dbReference type="ChEBI" id="CHEBI:57856"/>
        <dbReference type="ChEBI" id="CHEBI:59789"/>
        <dbReference type="ChEBI" id="CHEBI:74963"/>
        <dbReference type="ChEBI" id="CHEBI:189862"/>
    </reaction>
    <physiologicalReaction direction="left-to-right" evidence="15">
        <dbReference type="Rhea" id="RHEA:70772"/>
    </physiologicalReaction>
</comment>
<keyword evidence="9 27" id="KW-1133">Transmembrane helix</keyword>
<comment type="catalytic activity">
    <reaction evidence="26">
        <text>1,2-di-(9Z-octadecenoyl)-sn-glycero-3-phospho-N,N-dimethylethanolamine + S-adenosyl-L-methionine = 1,2-di-(9Z-octadecenoyl)-sn-glycero-3-phosphocholine + S-adenosyl-L-homocysteine + H(+)</text>
        <dbReference type="Rhea" id="RHEA:70623"/>
        <dbReference type="ChEBI" id="CHEBI:15378"/>
        <dbReference type="ChEBI" id="CHEBI:57856"/>
        <dbReference type="ChEBI" id="CHEBI:59789"/>
        <dbReference type="ChEBI" id="CHEBI:74669"/>
        <dbReference type="ChEBI" id="CHEBI:85680"/>
    </reaction>
    <physiologicalReaction direction="left-to-right" evidence="26">
        <dbReference type="Rhea" id="RHEA:70624"/>
    </physiologicalReaction>
</comment>
<dbReference type="HAMAP" id="MF_03216">
    <property type="entry name" value="PLMT"/>
    <property type="match status" value="1"/>
</dbReference>
<evidence type="ECO:0000256" key="26">
    <source>
        <dbReference type="ARBA" id="ARBA00052148"/>
    </source>
</evidence>
<feature type="topological domain" description="Cytoplasmic" evidence="27">
    <location>
        <begin position="234"/>
        <end position="253"/>
    </location>
</feature>
<evidence type="ECO:0000256" key="6">
    <source>
        <dbReference type="ARBA" id="ARBA00022691"/>
    </source>
</evidence>
<keyword evidence="12 27" id="KW-0472">Membrane</keyword>
<comment type="catalytic activity">
    <reaction evidence="23">
        <text>1,2-di-(9Z,12Z,15Z-octadecatrienoyl)-sn-glycero-3-phospho-N-methylethanolamine + S-adenosyl-L-methionine = 1,2-di-(9Z,12Z,15Z-octadecatrienoyl)-sn-glycero-3-phospho-N,N-dimethylethanolamine + S-adenosyl-L-homocysteine + H(+)</text>
        <dbReference type="Rhea" id="RHEA:70755"/>
        <dbReference type="ChEBI" id="CHEBI:15378"/>
        <dbReference type="ChEBI" id="CHEBI:57856"/>
        <dbReference type="ChEBI" id="CHEBI:59789"/>
        <dbReference type="ChEBI" id="CHEBI:189859"/>
        <dbReference type="ChEBI" id="CHEBI:189860"/>
    </reaction>
    <physiologicalReaction direction="left-to-right" evidence="23">
        <dbReference type="Rhea" id="RHEA:70756"/>
    </physiologicalReaction>
</comment>
<organism evidence="29 30">
    <name type="scientific">Scyliorhinus torazame</name>
    <name type="common">Cloudy catshark</name>
    <name type="synonym">Catulus torazame</name>
    <dbReference type="NCBI Taxonomy" id="75743"/>
    <lineage>
        <taxon>Eukaryota</taxon>
        <taxon>Metazoa</taxon>
        <taxon>Chordata</taxon>
        <taxon>Craniata</taxon>
        <taxon>Vertebrata</taxon>
        <taxon>Chondrichthyes</taxon>
        <taxon>Elasmobranchii</taxon>
        <taxon>Galeomorphii</taxon>
        <taxon>Galeoidea</taxon>
        <taxon>Carcharhiniformes</taxon>
        <taxon>Scyliorhinidae</taxon>
        <taxon>Scyliorhinus</taxon>
    </lineage>
</organism>
<dbReference type="EMBL" id="BFAA01000406">
    <property type="protein sequence ID" value="GCB71939.1"/>
    <property type="molecule type" value="Genomic_DNA"/>
</dbReference>
<feature type="transmembrane region" description="Helical" evidence="28">
    <location>
        <begin position="70"/>
        <end position="88"/>
    </location>
</feature>
<feature type="transmembrane region" description="Helical" evidence="28">
    <location>
        <begin position="141"/>
        <end position="166"/>
    </location>
</feature>
<comment type="function">
    <text evidence="27">Catalyzes the three sequential steps of the methylation pathway for the biosynthesis of phosphatidylcholine, a critical and essential component for membrane structure. Uses S-adenosylmethionine (S-adenosyl-L-methionine, SAM or AdoMet) as the methyl group donor for the methylation of phosphatidylethanolamine (1,2-diacyl-sn-glycero-3-phosphoethanolamine, PE) to phosphatidylmonomethylethanolamine (1,2-diacyl-sn-glycero-3-phospho-N-methylethanolamine, PMME), PMME to phosphatidyldimethylethanolamine (1,2-diacyl-sn-glycero-3-phospho-N,N-dimethylethanolamine, PDME), and PDME to phosphatidylcholine (1,2-diacyl-sn-glycero-3-phosphocholine, PC), producing S-adenosyl-L-homocysteine in each step.</text>
</comment>
<comment type="catalytic activity">
    <reaction evidence="21">
        <text>1,2-di-(9Z,12Z-octadecadienoyl)-sn-glycero-3-phospho-N,N-dimethylethanolamine + S-adenosyl-L-methionine = 1,2-di-(9Z,12Z-octadecadienoyl)-sn-glycero-3-phosphocholine + S-adenosyl-L-homocysteine + H(+)</text>
        <dbReference type="Rhea" id="RHEA:70747"/>
        <dbReference type="ChEBI" id="CHEBI:15378"/>
        <dbReference type="ChEBI" id="CHEBI:42027"/>
        <dbReference type="ChEBI" id="CHEBI:57856"/>
        <dbReference type="ChEBI" id="CHEBI:59789"/>
        <dbReference type="ChEBI" id="CHEBI:189849"/>
    </reaction>
    <physiologicalReaction direction="left-to-right" evidence="21">
        <dbReference type="Rhea" id="RHEA:70748"/>
    </physiologicalReaction>
</comment>
<comment type="catalytic activity">
    <reaction evidence="18">
        <text>1,2-di-(9Z,12Z-octadecadienoyl)-sn-glycero-3-phospho-N-methylethanolamine + S-adenosyl-L-methionine = 1,2-di-(9Z,12Z-octadecadienoyl)-sn-glycero-3-phospho-N,N-dimethylethanolamine + S-adenosyl-L-homocysteine + H(+)</text>
        <dbReference type="Rhea" id="RHEA:70743"/>
        <dbReference type="ChEBI" id="CHEBI:15378"/>
        <dbReference type="ChEBI" id="CHEBI:57856"/>
        <dbReference type="ChEBI" id="CHEBI:59789"/>
        <dbReference type="ChEBI" id="CHEBI:189848"/>
        <dbReference type="ChEBI" id="CHEBI:189849"/>
    </reaction>
    <physiologicalReaction direction="left-to-right" evidence="18">
        <dbReference type="Rhea" id="RHEA:70744"/>
    </physiologicalReaction>
</comment>
<dbReference type="EC" id="2.1.1.17" evidence="27"/>
<evidence type="ECO:0000256" key="12">
    <source>
        <dbReference type="ARBA" id="ARBA00023136"/>
    </source>
</evidence>
<dbReference type="GO" id="GO:0005789">
    <property type="term" value="C:endoplasmic reticulum membrane"/>
    <property type="evidence" value="ECO:0007669"/>
    <property type="project" value="UniProtKB-SubCell"/>
</dbReference>
<comment type="catalytic activity">
    <reaction evidence="24">
        <text>1,2-di-(9Z-octadecenoyl)-sn-glycero-3-phosphoethanolamine + S-adenosyl-L-methionine = 1,2-di-(9Z-octadecenoyl)-sn-glycero-3-phospho-N-methylethanolamine + S-adenosyl-L-homocysteine + H(+)</text>
        <dbReference type="Rhea" id="RHEA:70619"/>
        <dbReference type="ChEBI" id="CHEBI:15378"/>
        <dbReference type="ChEBI" id="CHEBI:57856"/>
        <dbReference type="ChEBI" id="CHEBI:59789"/>
        <dbReference type="ChEBI" id="CHEBI:74986"/>
        <dbReference type="ChEBI" id="CHEBI:85679"/>
    </reaction>
    <physiologicalReaction direction="left-to-right" evidence="24">
        <dbReference type="Rhea" id="RHEA:70620"/>
    </physiologicalReaction>
</comment>
<keyword evidence="14 27" id="KW-1208">Phospholipid metabolism</keyword>
<dbReference type="PROSITE" id="PS51599">
    <property type="entry name" value="SAM_PEMT_PEM2"/>
    <property type="match status" value="1"/>
</dbReference>
<evidence type="ECO:0000256" key="24">
    <source>
        <dbReference type="ARBA" id="ARBA00051941"/>
    </source>
</evidence>
<dbReference type="Gene3D" id="1.20.120.1630">
    <property type="match status" value="1"/>
</dbReference>
<dbReference type="InterPro" id="IPR024960">
    <property type="entry name" value="PEMT/MFAP"/>
</dbReference>
<sequence>MRYIYIYLGLTEPHPQTHRAADIEDPLELRFCSDLAVDCCGGFANLDYRKIDISIMDEIFSYFDWTDLKFNIAILAVAFNPLFWNIIGRWEHRTRSLTKLFGSPFTACYSVAIVILLLNFHRSYSFTEAMKIQPKVQVLDSAAAFYIGLGLLLLGTIFVLSSFFALGFTGTFLGDYFGVLMEAKILTFPFNVMDNPMYWGSTLVYLGWAVMNASPTGLVLTVWVAAVYKIAILIESPFTDEVYRQKEKAMKEN</sequence>
<comment type="catalytic activity">
    <reaction evidence="17">
        <text>1,2-di-(9Z,12Z-octadecadienoyl)-sn-glycero-3-phosphoethanolamine + S-adenosyl-L-methionine = 1,2-di-(9Z,12Z-octadecadienoyl)-sn-glycero-3-phospho-N-methylethanolamine + S-adenosyl-L-homocysteine + H(+)</text>
        <dbReference type="Rhea" id="RHEA:70739"/>
        <dbReference type="ChEBI" id="CHEBI:15378"/>
        <dbReference type="ChEBI" id="CHEBI:57856"/>
        <dbReference type="ChEBI" id="CHEBI:59789"/>
        <dbReference type="ChEBI" id="CHEBI:172403"/>
        <dbReference type="ChEBI" id="CHEBI:189848"/>
    </reaction>
    <physiologicalReaction direction="left-to-right" evidence="17">
        <dbReference type="Rhea" id="RHEA:70740"/>
    </physiologicalReaction>
</comment>
<dbReference type="GO" id="GO:0004608">
    <property type="term" value="F:phosphatidylethanolamine N-methyltransferase activity"/>
    <property type="evidence" value="ECO:0007669"/>
    <property type="project" value="UniProtKB-UniRule"/>
</dbReference>
<feature type="binding site" evidence="27">
    <location>
        <begin position="153"/>
        <end position="155"/>
    </location>
    <ligand>
        <name>S-adenosyl-L-methionine</name>
        <dbReference type="ChEBI" id="CHEBI:59789"/>
    </ligand>
</feature>
<evidence type="ECO:0000256" key="28">
    <source>
        <dbReference type="SAM" id="Phobius"/>
    </source>
</evidence>
<feature type="transmembrane region" description="Helical" evidence="28">
    <location>
        <begin position="173"/>
        <end position="193"/>
    </location>
</feature>
<dbReference type="GO" id="GO:0000773">
    <property type="term" value="F:phosphatidyl-N-methylethanolamine N-methyltransferase activity"/>
    <property type="evidence" value="ECO:0007669"/>
    <property type="project" value="UniProtKB-UniRule"/>
</dbReference>
<evidence type="ECO:0000256" key="23">
    <source>
        <dbReference type="ARBA" id="ARBA00051880"/>
    </source>
</evidence>
<evidence type="ECO:0000256" key="8">
    <source>
        <dbReference type="ARBA" id="ARBA00022824"/>
    </source>
</evidence>
<comment type="pathway">
    <text evidence="1 27">Phospholipid metabolism; phosphatidylcholine biosynthesis.</text>
</comment>
<keyword evidence="30" id="KW-1185">Reference proteome</keyword>
<dbReference type="GO" id="GO:0031966">
    <property type="term" value="C:mitochondrial membrane"/>
    <property type="evidence" value="ECO:0007669"/>
    <property type="project" value="UniProtKB-SubCell"/>
</dbReference>
<evidence type="ECO:0000256" key="11">
    <source>
        <dbReference type="ARBA" id="ARBA00023128"/>
    </source>
</evidence>
<dbReference type="FunFam" id="1.20.120.1630:FF:000005">
    <property type="entry name" value="Phosphatidylethanolamine N-methyltransferase"/>
    <property type="match status" value="1"/>
</dbReference>
<feature type="topological domain" description="Lumenal" evidence="27">
    <location>
        <begin position="1"/>
        <end position="67"/>
    </location>
</feature>
<feature type="binding site" evidence="27">
    <location>
        <begin position="235"/>
        <end position="236"/>
    </location>
    <ligand>
        <name>S-adenosyl-L-methionine</name>
        <dbReference type="ChEBI" id="CHEBI:59789"/>
    </ligand>
</feature>
<dbReference type="AlphaFoldDB" id="A0A401PFR1"/>
<keyword evidence="4 27" id="KW-0489">Methyltransferase</keyword>
<keyword evidence="13 27" id="KW-0594">Phospholipid biosynthesis</keyword>
<evidence type="ECO:0000256" key="27">
    <source>
        <dbReference type="HAMAP-Rule" id="MF_03216"/>
    </source>
</evidence>
<dbReference type="PANTHER" id="PTHR15458:SF5">
    <property type="entry name" value="PHOSPHATIDYLETHANOLAMINE N-METHYLTRANSFERASE"/>
    <property type="match status" value="1"/>
</dbReference>
<comment type="subcellular location">
    <subcellularLocation>
        <location evidence="27">Endoplasmic reticulum membrane</location>
        <topology evidence="27">Multi-pass membrane protein</topology>
    </subcellularLocation>
    <subcellularLocation>
        <location evidence="27">Mitochondrion membrane</location>
        <topology evidence="27">Multi-pass membrane protein</topology>
    </subcellularLocation>
    <text evidence="27">Found in endoplasmic reticulum where most PEMT activity is generated and in mitochondria.</text>
</comment>
<name>A0A401PFR1_SCYTO</name>
<keyword evidence="6 27" id="KW-0949">S-adenosyl-L-methionine</keyword>
<comment type="catalytic activity">
    <reaction evidence="16">
        <text>1-hexadecanoyl-2-(4Z,7Z,10Z,13Z,16Z,19Z-docosahexaenoyl)-sn-glycero-3-phosphoethanolamine + S-adenosyl-L-methionine = 1-hexadecanoyl-2-(4Z,7Z,10Z,13Z,16Z,19Z-docosahexaenoyl)-sn-glycero-3-phospho-N-methylethanolamine + S-adenosyl-L-homocysteine + H(+)</text>
        <dbReference type="Rhea" id="RHEA:70763"/>
        <dbReference type="ChEBI" id="CHEBI:15378"/>
        <dbReference type="ChEBI" id="CHEBI:57856"/>
        <dbReference type="ChEBI" id="CHEBI:59789"/>
        <dbReference type="ChEBI" id="CHEBI:78261"/>
        <dbReference type="ChEBI" id="CHEBI:189861"/>
    </reaction>
    <physiologicalReaction direction="left-to-right" evidence="16">
        <dbReference type="Rhea" id="RHEA:70764"/>
    </physiologicalReaction>
</comment>
<dbReference type="UniPathway" id="UPA00753"/>
<evidence type="ECO:0000256" key="15">
    <source>
        <dbReference type="ARBA" id="ARBA00050433"/>
    </source>
</evidence>
<comment type="catalytic activity">
    <reaction evidence="27">
        <text>a 1,2-diacyl-sn-glycero-3-phospho-N-methylethanolamine + S-adenosyl-L-methionine = a 1,2-diacyl-sn-glycero-3-phospho-N,N-dimethylethanolamine + S-adenosyl-L-homocysteine + H(+)</text>
        <dbReference type="Rhea" id="RHEA:32735"/>
        <dbReference type="ChEBI" id="CHEBI:15378"/>
        <dbReference type="ChEBI" id="CHEBI:57856"/>
        <dbReference type="ChEBI" id="CHEBI:59789"/>
        <dbReference type="ChEBI" id="CHEBI:64572"/>
        <dbReference type="ChEBI" id="CHEBI:64573"/>
        <dbReference type="EC" id="2.1.1.71"/>
    </reaction>
</comment>
<keyword evidence="8 27" id="KW-0256">Endoplasmic reticulum</keyword>
<keyword evidence="5 27" id="KW-0808">Transferase</keyword>
<comment type="catalytic activity">
    <reaction evidence="20">
        <text>1,2-di-(9Z,12Z,15Z-octadecatrienoyl)-sn-glycero-3-phospho-N,N-dimethylethanolamine + S-adenosyl-L-methionine = 1,2-di-(9Z,12Z,15Z-octadecatrienoyl)-sn-glycero-3-phosphocholine + S-adenosyl-L-homocysteine + H(+)</text>
        <dbReference type="Rhea" id="RHEA:70759"/>
        <dbReference type="ChEBI" id="CHEBI:15378"/>
        <dbReference type="ChEBI" id="CHEBI:57856"/>
        <dbReference type="ChEBI" id="CHEBI:59789"/>
        <dbReference type="ChEBI" id="CHEBI:86161"/>
        <dbReference type="ChEBI" id="CHEBI:189860"/>
    </reaction>
    <physiologicalReaction direction="left-to-right" evidence="20">
        <dbReference type="Rhea" id="RHEA:70760"/>
    </physiologicalReaction>
</comment>
<evidence type="ECO:0000256" key="14">
    <source>
        <dbReference type="ARBA" id="ARBA00023264"/>
    </source>
</evidence>
<dbReference type="GO" id="GO:0006656">
    <property type="term" value="P:phosphatidylcholine biosynthetic process"/>
    <property type="evidence" value="ECO:0007669"/>
    <property type="project" value="UniProtKB-UniRule"/>
</dbReference>
<evidence type="ECO:0000256" key="18">
    <source>
        <dbReference type="ARBA" id="ARBA00050814"/>
    </source>
</evidence>
<feature type="intramembrane region" description="Helical" evidence="27">
    <location>
        <begin position="68"/>
        <end position="88"/>
    </location>
</feature>
<evidence type="ECO:0000256" key="22">
    <source>
        <dbReference type="ARBA" id="ARBA00051455"/>
    </source>
</evidence>
<evidence type="ECO:0000256" key="7">
    <source>
        <dbReference type="ARBA" id="ARBA00022692"/>
    </source>
</evidence>
<comment type="catalytic activity">
    <reaction evidence="25">
        <text>1,2-di-(9Z,12Z,15Z-octadecatrienoyl)-sn-glycero-3-phosphoethanolamine + S-adenosyl-L-methionine = 1,2-di-(9Z,12Z,15Z-octadecatrienoyl)-sn-glycero-3-phospho-N-methylethanolamine + S-adenosyl-L-homocysteine + H(+)</text>
        <dbReference type="Rhea" id="RHEA:70751"/>
        <dbReference type="ChEBI" id="CHEBI:15378"/>
        <dbReference type="ChEBI" id="CHEBI:57856"/>
        <dbReference type="ChEBI" id="CHEBI:59789"/>
        <dbReference type="ChEBI" id="CHEBI:189858"/>
        <dbReference type="ChEBI" id="CHEBI:189859"/>
    </reaction>
    <physiologicalReaction direction="left-to-right" evidence="25">
        <dbReference type="Rhea" id="RHEA:70752"/>
    </physiologicalReaction>
</comment>
<proteinExistence type="inferred from homology"/>
<feature type="topological domain" description="Cytoplasmic" evidence="27">
    <location>
        <begin position="122"/>
        <end position="148"/>
    </location>
</feature>
<dbReference type="PANTHER" id="PTHR15458">
    <property type="entry name" value="PHOSPHATIDYLETHANOLAMINE N-METHYLTRANSFERASE"/>
    <property type="match status" value="1"/>
</dbReference>
<dbReference type="GO" id="GO:0032259">
    <property type="term" value="P:methylation"/>
    <property type="evidence" value="ECO:0007669"/>
    <property type="project" value="UniProtKB-KW"/>
</dbReference>
<evidence type="ECO:0000256" key="5">
    <source>
        <dbReference type="ARBA" id="ARBA00022679"/>
    </source>
</evidence>
<evidence type="ECO:0000256" key="4">
    <source>
        <dbReference type="ARBA" id="ARBA00022603"/>
    </source>
</evidence>
<keyword evidence="10 27" id="KW-0443">Lipid metabolism</keyword>
<dbReference type="EC" id="2.1.1.71" evidence="27"/>
<reference evidence="29 30" key="1">
    <citation type="journal article" date="2018" name="Nat. Ecol. Evol.">
        <title>Shark genomes provide insights into elasmobranch evolution and the origin of vertebrates.</title>
        <authorList>
            <person name="Hara Y"/>
            <person name="Yamaguchi K"/>
            <person name="Onimaru K"/>
            <person name="Kadota M"/>
            <person name="Koyanagi M"/>
            <person name="Keeley SD"/>
            <person name="Tatsumi K"/>
            <person name="Tanaka K"/>
            <person name="Motone F"/>
            <person name="Kageyama Y"/>
            <person name="Nozu R"/>
            <person name="Adachi N"/>
            <person name="Nishimura O"/>
            <person name="Nakagawa R"/>
            <person name="Tanegashima C"/>
            <person name="Kiyatake I"/>
            <person name="Matsumoto R"/>
            <person name="Murakumo K"/>
            <person name="Nishida K"/>
            <person name="Terakita A"/>
            <person name="Kuratani S"/>
            <person name="Sato K"/>
            <person name="Hyodo S Kuraku.S."/>
        </authorList>
    </citation>
    <scope>NUCLEOTIDE SEQUENCE [LARGE SCALE GENOMIC DNA]</scope>
</reference>
<evidence type="ECO:0000256" key="3">
    <source>
        <dbReference type="ARBA" id="ARBA00022516"/>
    </source>
</evidence>
<comment type="catalytic activity">
    <reaction evidence="27">
        <text>a 1,2-diacyl-sn-glycero-3-phosphoethanolamine + S-adenosyl-L-methionine = a 1,2-diacyl-sn-glycero-3-phospho-N-methylethanolamine + S-adenosyl-L-homocysteine + H(+)</text>
        <dbReference type="Rhea" id="RHEA:11164"/>
        <dbReference type="ChEBI" id="CHEBI:15378"/>
        <dbReference type="ChEBI" id="CHEBI:57856"/>
        <dbReference type="ChEBI" id="CHEBI:59789"/>
        <dbReference type="ChEBI" id="CHEBI:64573"/>
        <dbReference type="ChEBI" id="CHEBI:64612"/>
        <dbReference type="EC" id="2.1.1.17"/>
    </reaction>
</comment>
<comment type="catalytic activity">
    <reaction evidence="27">
        <text>a 1,2-diacyl-sn-glycero-3-phospho-N,N-dimethylethanolamine + S-adenosyl-L-methionine = a 1,2-diacyl-sn-glycero-3-phosphocholine + S-adenosyl-L-homocysteine + H(+)</text>
        <dbReference type="Rhea" id="RHEA:32739"/>
        <dbReference type="ChEBI" id="CHEBI:15378"/>
        <dbReference type="ChEBI" id="CHEBI:57643"/>
        <dbReference type="ChEBI" id="CHEBI:57856"/>
        <dbReference type="ChEBI" id="CHEBI:59789"/>
        <dbReference type="ChEBI" id="CHEBI:64572"/>
    </reaction>
</comment>
<gene>
    <name evidence="27" type="primary">PEMT</name>
    <name evidence="29" type="ORF">scyTo_0001758</name>
</gene>
<protein>
    <recommendedName>
        <fullName evidence="27">Phosphatidylethanolamine N-methyltransferase</fullName>
        <shortName evidence="27">PEAMT</shortName>
        <shortName evidence="27">PEMT</shortName>
        <ecNumber evidence="27">2.1.1.17</ecNumber>
        <ecNumber evidence="27">2.1.1.71</ecNumber>
    </recommendedName>
    <alternativeName>
        <fullName evidence="27">Phospholipid methyltransferase</fullName>
        <shortName evidence="27">PLMT</shortName>
    </alternativeName>
</protein>
<keyword evidence="11 27" id="KW-0496">Mitochondrion</keyword>
<dbReference type="Proteomes" id="UP000288216">
    <property type="component" value="Unassembled WGS sequence"/>
</dbReference>
<comment type="catalytic activity">
    <reaction evidence="22">
        <text>1,2-di-(9Z-octadecenoyl)-sn-glycero-3-phospho-N-methylethanolamine + S-adenosyl-L-methionine = 1,2-di-(9Z-octadecenoyl)-sn-glycero-3-phospho-N,N-dimethylethanolamine + S-adenosyl-L-homocysteine + H(+)</text>
        <dbReference type="Rhea" id="RHEA:46112"/>
        <dbReference type="ChEBI" id="CHEBI:15378"/>
        <dbReference type="ChEBI" id="CHEBI:57856"/>
        <dbReference type="ChEBI" id="CHEBI:59789"/>
        <dbReference type="ChEBI" id="CHEBI:85679"/>
        <dbReference type="ChEBI" id="CHEBI:85680"/>
    </reaction>
    <physiologicalReaction direction="left-to-right" evidence="22">
        <dbReference type="Rhea" id="RHEA:46113"/>
    </physiologicalReaction>
</comment>
<comment type="pathway">
    <text evidence="2">Lipid metabolism.</text>
</comment>
<dbReference type="Pfam" id="PF04191">
    <property type="entry name" value="PEMT"/>
    <property type="match status" value="1"/>
</dbReference>
<evidence type="ECO:0000256" key="13">
    <source>
        <dbReference type="ARBA" id="ARBA00023209"/>
    </source>
</evidence>
<evidence type="ECO:0000256" key="17">
    <source>
        <dbReference type="ARBA" id="ARBA00050788"/>
    </source>
</evidence>
<evidence type="ECO:0000256" key="21">
    <source>
        <dbReference type="ARBA" id="ARBA00051451"/>
    </source>
</evidence>
<comment type="caution">
    <text evidence="29">The sequence shown here is derived from an EMBL/GenBank/DDBJ whole genome shotgun (WGS) entry which is preliminary data.</text>
</comment>
<evidence type="ECO:0000256" key="16">
    <source>
        <dbReference type="ARBA" id="ARBA00050744"/>
    </source>
</evidence>
<evidence type="ECO:0000256" key="2">
    <source>
        <dbReference type="ARBA" id="ARBA00005189"/>
    </source>
</evidence>
<accession>A0A401PFR1</accession>
<comment type="catalytic activity">
    <reaction evidence="19">
        <text>1-hexadecanoyl-2-(4Z,7Z,10Z,13Z,16Z,19Z-docosahexaenoyl)-sn-glycero-3-phospho-N-methylethanolamine + S-adenosyl-L-methionine = 1-hexadecanoyl-2-(4Z,7Z,10Z,13Z,16Z,19Z-docosahexaenoyl)-sn-glycero-3-phospho-N,N-dimethylethanolamine + S-adenosyl-L-homocysteine + H(+)</text>
        <dbReference type="Rhea" id="RHEA:70767"/>
        <dbReference type="ChEBI" id="CHEBI:15378"/>
        <dbReference type="ChEBI" id="CHEBI:57856"/>
        <dbReference type="ChEBI" id="CHEBI:59789"/>
        <dbReference type="ChEBI" id="CHEBI:189861"/>
        <dbReference type="ChEBI" id="CHEBI:189862"/>
    </reaction>
    <physiologicalReaction direction="left-to-right" evidence="19">
        <dbReference type="Rhea" id="RHEA:70768"/>
    </physiologicalReaction>
</comment>
<keyword evidence="7 27" id="KW-0812">Transmembrane</keyword>
<evidence type="ECO:0000256" key="9">
    <source>
        <dbReference type="ARBA" id="ARBA00022989"/>
    </source>
</evidence>
<evidence type="ECO:0000256" key="19">
    <source>
        <dbReference type="ARBA" id="ARBA00050899"/>
    </source>
</evidence>
<comment type="similarity">
    <text evidence="27">Belongs to the class VI-like SAM-binding methyltransferase superfamily. PEMT/PEM2 methyltransferase family.</text>
</comment>
<evidence type="ECO:0000256" key="20">
    <source>
        <dbReference type="ARBA" id="ARBA00051210"/>
    </source>
</evidence>
<dbReference type="InterPro" id="IPR007318">
    <property type="entry name" value="Phopholipid_MeTrfase"/>
</dbReference>
<evidence type="ECO:0000313" key="30">
    <source>
        <dbReference type="Proteomes" id="UP000288216"/>
    </source>
</evidence>
<feature type="topological domain" description="Lumenal" evidence="27">
    <location>
        <begin position="170"/>
        <end position="212"/>
    </location>
</feature>
<dbReference type="OrthoDB" id="8300106at2759"/>
<feature type="transmembrane region" description="Helical" evidence="28">
    <location>
        <begin position="205"/>
        <end position="228"/>
    </location>
</feature>
<evidence type="ECO:0000256" key="10">
    <source>
        <dbReference type="ARBA" id="ARBA00023098"/>
    </source>
</evidence>
<keyword evidence="3 27" id="KW-0444">Lipid biosynthesis</keyword>
<evidence type="ECO:0000256" key="1">
    <source>
        <dbReference type="ARBA" id="ARBA00004969"/>
    </source>
</evidence>
<dbReference type="STRING" id="75743.A0A401PFR1"/>
<feature type="transmembrane region" description="Helical" evidence="28">
    <location>
        <begin position="100"/>
        <end position="121"/>
    </location>
</feature>